<protein>
    <submittedName>
        <fullName evidence="2">Uncharacterized protein</fullName>
    </submittedName>
</protein>
<accession>A0ABP0BFM5</accession>
<dbReference type="EMBL" id="CAWUHB010000015">
    <property type="protein sequence ID" value="CAK7218295.1"/>
    <property type="molecule type" value="Genomic_DNA"/>
</dbReference>
<name>A0ABP0BFM5_9PEZI</name>
<proteinExistence type="predicted"/>
<evidence type="ECO:0000256" key="1">
    <source>
        <dbReference type="SAM" id="MobiDB-lite"/>
    </source>
</evidence>
<feature type="compositionally biased region" description="Low complexity" evidence="1">
    <location>
        <begin position="68"/>
        <end position="92"/>
    </location>
</feature>
<gene>
    <name evidence="2" type="ORF">SCUCBS95973_003436</name>
</gene>
<dbReference type="Proteomes" id="UP001642405">
    <property type="component" value="Unassembled WGS sequence"/>
</dbReference>
<reference evidence="2 3" key="1">
    <citation type="submission" date="2024-01" db="EMBL/GenBank/DDBJ databases">
        <authorList>
            <person name="Allen C."/>
            <person name="Tagirdzhanova G."/>
        </authorList>
    </citation>
    <scope>NUCLEOTIDE SEQUENCE [LARGE SCALE GENOMIC DNA]</scope>
</reference>
<feature type="region of interest" description="Disordered" evidence="1">
    <location>
        <begin position="63"/>
        <end position="92"/>
    </location>
</feature>
<organism evidence="2 3">
    <name type="scientific">Sporothrix curviconia</name>
    <dbReference type="NCBI Taxonomy" id="1260050"/>
    <lineage>
        <taxon>Eukaryota</taxon>
        <taxon>Fungi</taxon>
        <taxon>Dikarya</taxon>
        <taxon>Ascomycota</taxon>
        <taxon>Pezizomycotina</taxon>
        <taxon>Sordariomycetes</taxon>
        <taxon>Sordariomycetidae</taxon>
        <taxon>Ophiostomatales</taxon>
        <taxon>Ophiostomataceae</taxon>
        <taxon>Sporothrix</taxon>
    </lineage>
</organism>
<evidence type="ECO:0000313" key="3">
    <source>
        <dbReference type="Proteomes" id="UP001642405"/>
    </source>
</evidence>
<sequence>MVLGIDAQFSSHDIAVDADADSILGSLVGVIPRHVRLRHIAAISAAVLNMGLHDSAAFNVGPHHFTPQDDSSSSSGSDPFSESSFTSTLASSSGSLGQAQVAAHPGNIAPATNASHGAGAVVNLSFAIQQMLQESLLDMPWTGLHITED</sequence>
<comment type="caution">
    <text evidence="2">The sequence shown here is derived from an EMBL/GenBank/DDBJ whole genome shotgun (WGS) entry which is preliminary data.</text>
</comment>
<keyword evidence="3" id="KW-1185">Reference proteome</keyword>
<evidence type="ECO:0000313" key="2">
    <source>
        <dbReference type="EMBL" id="CAK7218295.1"/>
    </source>
</evidence>